<organism evidence="2 3">
    <name type="scientific">Methylobacterium gnaphalii</name>
    <dbReference type="NCBI Taxonomy" id="1010610"/>
    <lineage>
        <taxon>Bacteria</taxon>
        <taxon>Pseudomonadati</taxon>
        <taxon>Pseudomonadota</taxon>
        <taxon>Alphaproteobacteria</taxon>
        <taxon>Hyphomicrobiales</taxon>
        <taxon>Methylobacteriaceae</taxon>
        <taxon>Methylobacterium</taxon>
    </lineage>
</organism>
<name>A0A512JNM3_9HYPH</name>
<evidence type="ECO:0000313" key="3">
    <source>
        <dbReference type="Proteomes" id="UP000321750"/>
    </source>
</evidence>
<feature type="signal peptide" evidence="1">
    <location>
        <begin position="1"/>
        <end position="28"/>
    </location>
</feature>
<evidence type="ECO:0000313" key="2">
    <source>
        <dbReference type="EMBL" id="GEP11549.1"/>
    </source>
</evidence>
<keyword evidence="3" id="KW-1185">Reference proteome</keyword>
<dbReference type="EMBL" id="BJZV01000020">
    <property type="protein sequence ID" value="GEP11549.1"/>
    <property type="molecule type" value="Genomic_DNA"/>
</dbReference>
<dbReference type="Proteomes" id="UP000321750">
    <property type="component" value="Unassembled WGS sequence"/>
</dbReference>
<evidence type="ECO:0000256" key="1">
    <source>
        <dbReference type="SAM" id="SignalP"/>
    </source>
</evidence>
<keyword evidence="1" id="KW-0732">Signal</keyword>
<feature type="chain" id="PRO_5022178136" evidence="1">
    <location>
        <begin position="29"/>
        <end position="105"/>
    </location>
</feature>
<protein>
    <submittedName>
        <fullName evidence="2">Uncharacterized protein</fullName>
    </submittedName>
</protein>
<sequence length="105" mass="11873">MRIPVLLRWMPISLLALLMAGAPSPVGAQGLRGQTMPAPITRDCLSRLMLETRSQACPADFRAYYAERMGMTTSDGGGSPYVDGRSHWRPRPWQRPWNRPWHRPG</sequence>
<comment type="caution">
    <text evidence="2">The sequence shown here is derived from an EMBL/GenBank/DDBJ whole genome shotgun (WGS) entry which is preliminary data.</text>
</comment>
<gene>
    <name evidence="2" type="ORF">MGN01_33940</name>
</gene>
<reference evidence="2 3" key="1">
    <citation type="submission" date="2019-07" db="EMBL/GenBank/DDBJ databases">
        <title>Whole genome shotgun sequence of Methylobacterium gnaphalii NBRC 107716.</title>
        <authorList>
            <person name="Hosoyama A."/>
            <person name="Uohara A."/>
            <person name="Ohji S."/>
            <person name="Ichikawa N."/>
        </authorList>
    </citation>
    <scope>NUCLEOTIDE SEQUENCE [LARGE SCALE GENOMIC DNA]</scope>
    <source>
        <strain evidence="2 3">NBRC 107716</strain>
    </source>
</reference>
<dbReference type="AlphaFoldDB" id="A0A512JNM3"/>
<accession>A0A512JNM3</accession>
<proteinExistence type="predicted"/>